<evidence type="ECO:0000256" key="4">
    <source>
        <dbReference type="ARBA" id="ARBA00023163"/>
    </source>
</evidence>
<dbReference type="PANTHER" id="PTHR30514">
    <property type="entry name" value="GLUCOKINASE"/>
    <property type="match status" value="1"/>
</dbReference>
<feature type="domain" description="HTH rpiR-type" evidence="5">
    <location>
        <begin position="22"/>
        <end position="98"/>
    </location>
</feature>
<gene>
    <name evidence="6" type="ORF">PQR63_09180</name>
</gene>
<evidence type="ECO:0000259" key="5">
    <source>
        <dbReference type="PROSITE" id="PS51071"/>
    </source>
</evidence>
<keyword evidence="1" id="KW-0805">Transcription regulation</keyword>
<evidence type="ECO:0000256" key="2">
    <source>
        <dbReference type="ARBA" id="ARBA00023125"/>
    </source>
</evidence>
<evidence type="ECO:0000313" key="7">
    <source>
        <dbReference type="Proteomes" id="UP001629214"/>
    </source>
</evidence>
<organism evidence="6 7">
    <name type="scientific">Herbaspirillum rhizosphaerae</name>
    <dbReference type="NCBI Taxonomy" id="346179"/>
    <lineage>
        <taxon>Bacteria</taxon>
        <taxon>Pseudomonadati</taxon>
        <taxon>Pseudomonadota</taxon>
        <taxon>Betaproteobacteria</taxon>
        <taxon>Burkholderiales</taxon>
        <taxon>Oxalobacteraceae</taxon>
        <taxon>Herbaspirillum</taxon>
    </lineage>
</organism>
<dbReference type="Pfam" id="PF01418">
    <property type="entry name" value="HTH_6"/>
    <property type="match status" value="1"/>
</dbReference>
<dbReference type="InterPro" id="IPR046348">
    <property type="entry name" value="SIS_dom_sf"/>
</dbReference>
<comment type="caution">
    <text evidence="6">The sequence shown here is derived from an EMBL/GenBank/DDBJ whole genome shotgun (WGS) entry which is preliminary data.</text>
</comment>
<reference evidence="6 7" key="1">
    <citation type="journal article" date="2024" name="Chem. Sci.">
        <title>Discovery of megapolipeptins by genome mining of a Burkholderiales bacteria collection.</title>
        <authorList>
            <person name="Paulo B.S."/>
            <person name="Recchia M.J.J."/>
            <person name="Lee S."/>
            <person name="Fergusson C.H."/>
            <person name="Romanowski S.B."/>
            <person name="Hernandez A."/>
            <person name="Krull N."/>
            <person name="Liu D.Y."/>
            <person name="Cavanagh H."/>
            <person name="Bos A."/>
            <person name="Gray C.A."/>
            <person name="Murphy B.T."/>
            <person name="Linington R.G."/>
            <person name="Eustaquio A.S."/>
        </authorList>
    </citation>
    <scope>NUCLEOTIDE SEQUENCE [LARGE SCALE GENOMIC DNA]</scope>
    <source>
        <strain evidence="6 7">RL21-008-BIB-B</strain>
    </source>
</reference>
<dbReference type="Proteomes" id="UP001629214">
    <property type="component" value="Unassembled WGS sequence"/>
</dbReference>
<dbReference type="SUPFAM" id="SSF46689">
    <property type="entry name" value="Homeodomain-like"/>
    <property type="match status" value="1"/>
</dbReference>
<name>A0ABW8Z8B4_9BURK</name>
<dbReference type="InterPro" id="IPR047640">
    <property type="entry name" value="RpiR-like"/>
</dbReference>
<dbReference type="Pfam" id="PF01380">
    <property type="entry name" value="SIS"/>
    <property type="match status" value="1"/>
</dbReference>
<evidence type="ECO:0000256" key="3">
    <source>
        <dbReference type="ARBA" id="ARBA00023152"/>
    </source>
</evidence>
<dbReference type="PANTHER" id="PTHR30514:SF18">
    <property type="entry name" value="RPIR-FAMILY TRANSCRIPTIONAL REGULATOR"/>
    <property type="match status" value="1"/>
</dbReference>
<keyword evidence="3" id="KW-0324">Glycolysis</keyword>
<dbReference type="InterPro" id="IPR035472">
    <property type="entry name" value="RpiR-like_SIS"/>
</dbReference>
<dbReference type="Gene3D" id="3.40.50.10490">
    <property type="entry name" value="Glucose-6-phosphate isomerase like protein, domain 1"/>
    <property type="match status" value="1"/>
</dbReference>
<dbReference type="SUPFAM" id="SSF53697">
    <property type="entry name" value="SIS domain"/>
    <property type="match status" value="1"/>
</dbReference>
<dbReference type="Gene3D" id="1.10.10.10">
    <property type="entry name" value="Winged helix-like DNA-binding domain superfamily/Winged helix DNA-binding domain"/>
    <property type="match status" value="1"/>
</dbReference>
<sequence>MNQATSASPESPKSSEALRSQQALVLHIKQCFDSLPRHVRLAASFVLDHPHEVAVMSMREQARLAGIPPSTMTRLAKFLGMEGYDDIREVFKNNLRSRSNEYSQRAHGLVELNQKIGETALALDVANNAIAHIQALCSADTLAAIVRAVKILSASRTIYCLGLRSSFPVAFQFSHVSEYFAKNITLIDGAGESGMMKIMHQAGSKDALFVCCIAPYSRRAVSIAGHLAKAGVKLIAITDSDSSPIARMAAETILVGKQNASFFDTLVPAFLVSEILVALMAATSKVDVKASVSETEKNLWSMGEWWGAEDSELPKVSKSRPRKNDN</sequence>
<accession>A0ABW8Z8B4</accession>
<dbReference type="InterPro" id="IPR001347">
    <property type="entry name" value="SIS_dom"/>
</dbReference>
<protein>
    <submittedName>
        <fullName evidence="6">MurR/RpiR family transcriptional regulator</fullName>
    </submittedName>
</protein>
<dbReference type="EMBL" id="JAQQFR010000005">
    <property type="protein sequence ID" value="MFL9878553.1"/>
    <property type="molecule type" value="Genomic_DNA"/>
</dbReference>
<evidence type="ECO:0000313" key="6">
    <source>
        <dbReference type="EMBL" id="MFL9878553.1"/>
    </source>
</evidence>
<dbReference type="PROSITE" id="PS51071">
    <property type="entry name" value="HTH_RPIR"/>
    <property type="match status" value="1"/>
</dbReference>
<dbReference type="InterPro" id="IPR036388">
    <property type="entry name" value="WH-like_DNA-bd_sf"/>
</dbReference>
<keyword evidence="2" id="KW-0238">DNA-binding</keyword>
<dbReference type="RefSeq" id="WP_408167547.1">
    <property type="nucleotide sequence ID" value="NZ_JAQQFR010000005.1"/>
</dbReference>
<evidence type="ECO:0000256" key="1">
    <source>
        <dbReference type="ARBA" id="ARBA00023015"/>
    </source>
</evidence>
<dbReference type="InterPro" id="IPR000281">
    <property type="entry name" value="HTH_RpiR"/>
</dbReference>
<dbReference type="CDD" id="cd05013">
    <property type="entry name" value="SIS_RpiR"/>
    <property type="match status" value="1"/>
</dbReference>
<keyword evidence="4" id="KW-0804">Transcription</keyword>
<dbReference type="InterPro" id="IPR009057">
    <property type="entry name" value="Homeodomain-like_sf"/>
</dbReference>
<keyword evidence="7" id="KW-1185">Reference proteome</keyword>
<proteinExistence type="predicted"/>